<name>A0A552JTK8_9CHRO</name>
<evidence type="ECO:0000313" key="3">
    <source>
        <dbReference type="Proteomes" id="UP000320523"/>
    </source>
</evidence>
<organism evidence="2 3">
    <name type="scientific">Microcystis wesenbergii Mw_QC_S_20081001_S30D</name>
    <dbReference type="NCBI Taxonomy" id="2486245"/>
    <lineage>
        <taxon>Bacteria</taxon>
        <taxon>Bacillati</taxon>
        <taxon>Cyanobacteriota</taxon>
        <taxon>Cyanophyceae</taxon>
        <taxon>Oscillatoriophycideae</taxon>
        <taxon>Chroococcales</taxon>
        <taxon>Microcystaceae</taxon>
        <taxon>Microcystis</taxon>
    </lineage>
</organism>
<protein>
    <submittedName>
        <fullName evidence="2">Uncharacterized protein</fullName>
    </submittedName>
</protein>
<sequence>MTKVSPSKYLSTINYTSKPLLRQTSAVRKQWTENSNPIPNSCIPSRSLGVSESRSLGVSESRSLD</sequence>
<gene>
    <name evidence="2" type="ORF">EWV75_05660</name>
</gene>
<feature type="region of interest" description="Disordered" evidence="1">
    <location>
        <begin position="32"/>
        <end position="65"/>
    </location>
</feature>
<comment type="caution">
    <text evidence="2">The sequence shown here is derived from an EMBL/GenBank/DDBJ whole genome shotgun (WGS) entry which is preliminary data.</text>
</comment>
<dbReference type="EMBL" id="SFAT01000062">
    <property type="protein sequence ID" value="TRU99078.1"/>
    <property type="molecule type" value="Genomic_DNA"/>
</dbReference>
<evidence type="ECO:0000256" key="1">
    <source>
        <dbReference type="SAM" id="MobiDB-lite"/>
    </source>
</evidence>
<dbReference type="Proteomes" id="UP000320523">
    <property type="component" value="Unassembled WGS sequence"/>
</dbReference>
<evidence type="ECO:0000313" key="2">
    <source>
        <dbReference type="EMBL" id="TRU99078.1"/>
    </source>
</evidence>
<dbReference type="AlphaFoldDB" id="A0A552JTK8"/>
<accession>A0A552JTK8</accession>
<reference evidence="2 3" key="1">
    <citation type="submission" date="2019-01" db="EMBL/GenBank/DDBJ databases">
        <title>Coherence of Microcystis species and biogeography revealed through population genomics.</title>
        <authorList>
            <person name="Perez-Carrascal O.M."/>
            <person name="Terrat Y."/>
            <person name="Giani A."/>
            <person name="Fortin N."/>
            <person name="Tromas N."/>
            <person name="Shapiro B.J."/>
        </authorList>
    </citation>
    <scope>NUCLEOTIDE SEQUENCE [LARGE SCALE GENOMIC DNA]</scope>
    <source>
        <strain evidence="2">Mw_QC_S_20081001_S30D</strain>
    </source>
</reference>
<proteinExistence type="predicted"/>